<evidence type="ECO:0000256" key="1">
    <source>
        <dbReference type="ARBA" id="ARBA00012404"/>
    </source>
</evidence>
<keyword evidence="4" id="KW-1185">Reference proteome</keyword>
<dbReference type="InterPro" id="IPR036979">
    <property type="entry name" value="CM_dom_sf"/>
</dbReference>
<feature type="domain" description="Chorismate mutase" evidence="2">
    <location>
        <begin position="23"/>
        <end position="112"/>
    </location>
</feature>
<keyword evidence="3" id="KW-0413">Isomerase</keyword>
<dbReference type="EMBL" id="JBHUIP010000012">
    <property type="protein sequence ID" value="MFD2263701.1"/>
    <property type="molecule type" value="Genomic_DNA"/>
</dbReference>
<dbReference type="GO" id="GO:0004106">
    <property type="term" value="F:chorismate mutase activity"/>
    <property type="evidence" value="ECO:0007669"/>
    <property type="project" value="UniProtKB-EC"/>
</dbReference>
<dbReference type="Pfam" id="PF01817">
    <property type="entry name" value="CM_2"/>
    <property type="match status" value="1"/>
</dbReference>
<dbReference type="SMART" id="SM00830">
    <property type="entry name" value="CM_2"/>
    <property type="match status" value="1"/>
</dbReference>
<dbReference type="InterPro" id="IPR036263">
    <property type="entry name" value="Chorismate_II_sf"/>
</dbReference>
<dbReference type="RefSeq" id="WP_379876730.1">
    <property type="nucleotide sequence ID" value="NZ_JBHUIP010000012.1"/>
</dbReference>
<dbReference type="InterPro" id="IPR010957">
    <property type="entry name" value="G/b/e-P-prot_chorismate_mutase"/>
</dbReference>
<sequence length="304" mass="33241">MNAPPTGLALHKVTARMTKKTDTSAPASLEDLRREIDAIDEQLHDLLMRRAEIVQEVGLVKKGTGGFLRPAREAQILRKRAEQHKGPLALAAVIRIWRELLASMTLIQGKFSVAVHLPDGDGAYWDLARDHFGVQAQTVAHLSPGAVLRVVADDASTVGVLPWPMDGERDPWWRHLCTGDDKLPKIIGRLPGLNQPSARSALVVGQVALDPSGDDRTFLAIETLEEMSRTRLLSRLGKAGFDVEFITDHNDAQVPLPVWSLIEVEGFVAADDPRIRTLINESAGEIGHVSIVGAYPVPLALKKK</sequence>
<dbReference type="Proteomes" id="UP001597295">
    <property type="component" value="Unassembled WGS sequence"/>
</dbReference>
<dbReference type="EC" id="5.4.99.5" evidence="1"/>
<comment type="caution">
    <text evidence="3">The sequence shown here is derived from an EMBL/GenBank/DDBJ whole genome shotgun (WGS) entry which is preliminary data.</text>
</comment>
<protein>
    <recommendedName>
        <fullName evidence="1">chorismate mutase</fullName>
        <ecNumber evidence="1">5.4.99.5</ecNumber>
    </recommendedName>
</protein>
<dbReference type="Gene3D" id="1.20.59.10">
    <property type="entry name" value="Chorismate mutase"/>
    <property type="match status" value="1"/>
</dbReference>
<name>A0ABW5DUQ7_9PROT</name>
<organism evidence="3 4">
    <name type="scientific">Lacibacterium aquatile</name>
    <dbReference type="NCBI Taxonomy" id="1168082"/>
    <lineage>
        <taxon>Bacteria</taxon>
        <taxon>Pseudomonadati</taxon>
        <taxon>Pseudomonadota</taxon>
        <taxon>Alphaproteobacteria</taxon>
        <taxon>Rhodospirillales</taxon>
        <taxon>Rhodospirillaceae</taxon>
    </lineage>
</organism>
<accession>A0ABW5DUQ7</accession>
<dbReference type="SUPFAM" id="SSF48600">
    <property type="entry name" value="Chorismate mutase II"/>
    <property type="match status" value="1"/>
</dbReference>
<evidence type="ECO:0000313" key="4">
    <source>
        <dbReference type="Proteomes" id="UP001597295"/>
    </source>
</evidence>
<evidence type="ECO:0000313" key="3">
    <source>
        <dbReference type="EMBL" id="MFD2263701.1"/>
    </source>
</evidence>
<proteinExistence type="predicted"/>
<gene>
    <name evidence="3" type="primary">pheA</name>
    <name evidence="3" type="ORF">ACFSM5_12445</name>
</gene>
<dbReference type="PROSITE" id="PS51168">
    <property type="entry name" value="CHORISMATE_MUT_2"/>
    <property type="match status" value="1"/>
</dbReference>
<reference evidence="4" key="1">
    <citation type="journal article" date="2019" name="Int. J. Syst. Evol. Microbiol.">
        <title>The Global Catalogue of Microorganisms (GCM) 10K type strain sequencing project: providing services to taxonomists for standard genome sequencing and annotation.</title>
        <authorList>
            <consortium name="The Broad Institute Genomics Platform"/>
            <consortium name="The Broad Institute Genome Sequencing Center for Infectious Disease"/>
            <person name="Wu L."/>
            <person name="Ma J."/>
        </authorList>
    </citation>
    <scope>NUCLEOTIDE SEQUENCE [LARGE SCALE GENOMIC DNA]</scope>
    <source>
        <strain evidence="4">CGMCC 1.19062</strain>
    </source>
</reference>
<evidence type="ECO:0000259" key="2">
    <source>
        <dbReference type="PROSITE" id="PS51168"/>
    </source>
</evidence>
<dbReference type="NCBIfam" id="TIGR01807">
    <property type="entry name" value="CM_P2"/>
    <property type="match status" value="1"/>
</dbReference>
<dbReference type="InterPro" id="IPR002701">
    <property type="entry name" value="CM_II_prokaryot"/>
</dbReference>